<feature type="transmembrane region" description="Helical" evidence="9">
    <location>
        <begin position="248"/>
        <end position="266"/>
    </location>
</feature>
<dbReference type="InterPro" id="IPR001433">
    <property type="entry name" value="OxRdtase_FAD/NAD-bd"/>
</dbReference>
<feature type="region of interest" description="Disordered" evidence="8">
    <location>
        <begin position="510"/>
        <end position="532"/>
    </location>
</feature>
<comment type="subcellular location">
    <subcellularLocation>
        <location evidence="1">Membrane</location>
        <topology evidence="1">Multi-pass membrane protein</topology>
    </subcellularLocation>
</comment>
<feature type="transmembrane region" description="Helical" evidence="9">
    <location>
        <begin position="424"/>
        <end position="443"/>
    </location>
</feature>
<gene>
    <name evidence="12" type="ORF">FEQUK3_LOCUS5214</name>
</gene>
<dbReference type="PANTHER" id="PTHR32361:SF9">
    <property type="entry name" value="FERRIC REDUCTASE TRANSMEMBRANE COMPONENT 3-RELATED"/>
    <property type="match status" value="1"/>
</dbReference>
<dbReference type="Pfam" id="PF01794">
    <property type="entry name" value="Ferric_reduct"/>
    <property type="match status" value="1"/>
</dbReference>
<evidence type="ECO:0000259" key="11">
    <source>
        <dbReference type="PROSITE" id="PS51384"/>
    </source>
</evidence>
<dbReference type="SFLD" id="SFLDG01168">
    <property type="entry name" value="Ferric_reductase_subgroup_(FRE"/>
    <property type="match status" value="1"/>
</dbReference>
<organism evidence="12 13">
    <name type="scientific">Fusarium equiseti</name>
    <name type="common">Fusarium scirpi</name>
    <dbReference type="NCBI Taxonomy" id="61235"/>
    <lineage>
        <taxon>Eukaryota</taxon>
        <taxon>Fungi</taxon>
        <taxon>Dikarya</taxon>
        <taxon>Ascomycota</taxon>
        <taxon>Pezizomycotina</taxon>
        <taxon>Sordariomycetes</taxon>
        <taxon>Hypocreomycetidae</taxon>
        <taxon>Hypocreales</taxon>
        <taxon>Nectriaceae</taxon>
        <taxon>Fusarium</taxon>
        <taxon>Fusarium incarnatum-equiseti species complex</taxon>
    </lineage>
</organism>
<feature type="transmembrane region" description="Helical" evidence="9">
    <location>
        <begin position="185"/>
        <end position="205"/>
    </location>
</feature>
<keyword evidence="6 9" id="KW-0472">Membrane</keyword>
<dbReference type="InterPro" id="IPR017927">
    <property type="entry name" value="FAD-bd_FR_type"/>
</dbReference>
<dbReference type="PANTHER" id="PTHR32361">
    <property type="entry name" value="FERRIC/CUPRIC REDUCTASE TRANSMEMBRANE COMPONENT"/>
    <property type="match status" value="1"/>
</dbReference>
<evidence type="ECO:0000256" key="5">
    <source>
        <dbReference type="ARBA" id="ARBA00023065"/>
    </source>
</evidence>
<accession>A0A8J2IKQ1</accession>
<feature type="transmembrane region" description="Helical" evidence="9">
    <location>
        <begin position="325"/>
        <end position="347"/>
    </location>
</feature>
<dbReference type="GO" id="GO:0006879">
    <property type="term" value="P:intracellular iron ion homeostasis"/>
    <property type="evidence" value="ECO:0007669"/>
    <property type="project" value="TreeGrafter"/>
</dbReference>
<evidence type="ECO:0000256" key="7">
    <source>
        <dbReference type="ARBA" id="ARBA00023180"/>
    </source>
</evidence>
<feature type="transmembrane region" description="Helical" evidence="9">
    <location>
        <begin position="367"/>
        <end position="389"/>
    </location>
</feature>
<dbReference type="AlphaFoldDB" id="A0A8J2IKQ1"/>
<dbReference type="GO" id="GO:0015677">
    <property type="term" value="P:copper ion import"/>
    <property type="evidence" value="ECO:0007669"/>
    <property type="project" value="TreeGrafter"/>
</dbReference>
<dbReference type="GO" id="GO:0005886">
    <property type="term" value="C:plasma membrane"/>
    <property type="evidence" value="ECO:0007669"/>
    <property type="project" value="TreeGrafter"/>
</dbReference>
<feature type="transmembrane region" description="Helical" evidence="9">
    <location>
        <begin position="286"/>
        <end position="304"/>
    </location>
</feature>
<keyword evidence="7" id="KW-0325">Glycoprotein</keyword>
<dbReference type="CDD" id="cd06186">
    <property type="entry name" value="NOX_Duox_like_FAD_NADP"/>
    <property type="match status" value="1"/>
</dbReference>
<dbReference type="GO" id="GO:0006826">
    <property type="term" value="P:iron ion transport"/>
    <property type="evidence" value="ECO:0007669"/>
    <property type="project" value="TreeGrafter"/>
</dbReference>
<keyword evidence="5" id="KW-0406">Ion transport</keyword>
<evidence type="ECO:0000256" key="2">
    <source>
        <dbReference type="ARBA" id="ARBA00022448"/>
    </source>
</evidence>
<dbReference type="EMBL" id="CAJSTJ010000129">
    <property type="protein sequence ID" value="CAG7559466.1"/>
    <property type="molecule type" value="Genomic_DNA"/>
</dbReference>
<dbReference type="GO" id="GO:0000293">
    <property type="term" value="F:ferric-chelate reductase activity"/>
    <property type="evidence" value="ECO:0007669"/>
    <property type="project" value="TreeGrafter"/>
</dbReference>
<dbReference type="InterPro" id="IPR013112">
    <property type="entry name" value="FAD-bd_8"/>
</dbReference>
<protein>
    <recommendedName>
        <fullName evidence="11">FAD-binding FR-type domain-containing protein</fullName>
    </recommendedName>
</protein>
<feature type="compositionally biased region" description="Basic and acidic residues" evidence="8">
    <location>
        <begin position="519"/>
        <end position="532"/>
    </location>
</feature>
<evidence type="ECO:0000256" key="10">
    <source>
        <dbReference type="SAM" id="SignalP"/>
    </source>
</evidence>
<sequence length="723" mass="80669">MRLSIPGLALAAIFPLELWAHVTTGRERQGVIGYGINMYDPPCAYGCIDTVKSWPLQCDGDHGMDHGMSSMHMAAATPECKAANDPFLTTLAWCFHTHCQDIKNSTLERVWEMDIVGRKKVQPSPKYSYQVALALAYESPPTEIVDSEAVLNKTSLINEAVWQSNFNADYIFEKMEAVTEKYGQVSFPIILMVICVALPILLSWIECLPLPLSAVSKLCATFIDPPLFGSYHSVPVLGLGFVPTRGQGLFIGFIWIINIILCAVGYELKDPMSWYNSLDQQLVSYISNRVGLLSFVNLALAVLFSSRNNVLLWVTNWSYSSYVLVHRWIAVICMLQACLHSAIYLQIYLDPVAMGEGAHDKESKEQYWIWGIVATLSLVLLIPLSILPLRQRFYEAFLASHVVLALLAMIGCMLHIFYRYEWQWGYQTWVWIAFAFWIFDRFLARPLRMVRNGVKRAQITLIDDDYLRVIIPRAEGDGHVYIYFPSLTWRFWENHPFSVAGFSSRPYPPNRAESLDSSDNGKEPKHESTVTDLELHESNAEVSGLVVFVRRHGGLTSRLASASNSDRGIPVLVEGSYGPQASIIPHSPAIEYSNIICIAGGVGITGVLPYVDSRPSMTGLRGKKKLLWGVRTEPLVEAVRSVIPRVTNDMNGQEFWNGFGVAISVGKRFDVESVLKEELNGVTGGTIVAVCGPPGMADDVRIAVTKLGQQGLVVKLVEESFAW</sequence>
<evidence type="ECO:0000256" key="1">
    <source>
        <dbReference type="ARBA" id="ARBA00004141"/>
    </source>
</evidence>
<reference evidence="12" key="1">
    <citation type="submission" date="2021-05" db="EMBL/GenBank/DDBJ databases">
        <authorList>
            <person name="Khan N."/>
        </authorList>
    </citation>
    <scope>NUCLEOTIDE SEQUENCE</scope>
</reference>
<evidence type="ECO:0000313" key="12">
    <source>
        <dbReference type="EMBL" id="CAG7559466.1"/>
    </source>
</evidence>
<dbReference type="SFLD" id="SFLDS00052">
    <property type="entry name" value="Ferric_Reductase_Domain"/>
    <property type="match status" value="1"/>
</dbReference>
<dbReference type="InterPro" id="IPR051410">
    <property type="entry name" value="Ferric/Cupric_Reductase"/>
</dbReference>
<feature type="transmembrane region" description="Helical" evidence="9">
    <location>
        <begin position="396"/>
        <end position="418"/>
    </location>
</feature>
<dbReference type="Pfam" id="PF00175">
    <property type="entry name" value="NAD_binding_1"/>
    <property type="match status" value="1"/>
</dbReference>
<comment type="caution">
    <text evidence="12">The sequence shown here is derived from an EMBL/GenBank/DDBJ whole genome shotgun (WGS) entry which is preliminary data.</text>
</comment>
<dbReference type="Pfam" id="PF08022">
    <property type="entry name" value="FAD_binding_8"/>
    <property type="match status" value="1"/>
</dbReference>
<feature type="signal peptide" evidence="10">
    <location>
        <begin position="1"/>
        <end position="20"/>
    </location>
</feature>
<keyword evidence="10" id="KW-0732">Signal</keyword>
<evidence type="ECO:0000256" key="9">
    <source>
        <dbReference type="SAM" id="Phobius"/>
    </source>
</evidence>
<evidence type="ECO:0000256" key="6">
    <source>
        <dbReference type="ARBA" id="ARBA00023136"/>
    </source>
</evidence>
<evidence type="ECO:0000256" key="3">
    <source>
        <dbReference type="ARBA" id="ARBA00022692"/>
    </source>
</evidence>
<keyword evidence="4 9" id="KW-1133">Transmembrane helix</keyword>
<name>A0A8J2IKQ1_FUSEQ</name>
<evidence type="ECO:0000313" key="13">
    <source>
        <dbReference type="Proteomes" id="UP000693738"/>
    </source>
</evidence>
<dbReference type="InterPro" id="IPR013130">
    <property type="entry name" value="Fe3_Rdtase_TM_dom"/>
</dbReference>
<feature type="chain" id="PRO_5035179511" description="FAD-binding FR-type domain-containing protein" evidence="10">
    <location>
        <begin position="21"/>
        <end position="723"/>
    </location>
</feature>
<feature type="domain" description="FAD-binding FR-type" evidence="11">
    <location>
        <begin position="391"/>
        <end position="586"/>
    </location>
</feature>
<proteinExistence type="predicted"/>
<keyword evidence="3 9" id="KW-0812">Transmembrane</keyword>
<dbReference type="Proteomes" id="UP000693738">
    <property type="component" value="Unassembled WGS sequence"/>
</dbReference>
<evidence type="ECO:0000256" key="4">
    <source>
        <dbReference type="ARBA" id="ARBA00022989"/>
    </source>
</evidence>
<dbReference type="PROSITE" id="PS51384">
    <property type="entry name" value="FAD_FR"/>
    <property type="match status" value="1"/>
</dbReference>
<keyword evidence="2" id="KW-0813">Transport</keyword>
<evidence type="ECO:0000256" key="8">
    <source>
        <dbReference type="SAM" id="MobiDB-lite"/>
    </source>
</evidence>